<keyword evidence="5" id="KW-0156">Chromatin regulator</keyword>
<gene>
    <name evidence="11" type="ORF">SBAD_LOCUS1385</name>
</gene>
<dbReference type="WBParaSite" id="SBAD_0000144401-mRNA-1">
    <property type="protein sequence ID" value="SBAD_0000144401-mRNA-1"/>
    <property type="gene ID" value="SBAD_0000144401"/>
</dbReference>
<dbReference type="GO" id="GO:0008270">
    <property type="term" value="F:zinc ion binding"/>
    <property type="evidence" value="ECO:0007669"/>
    <property type="project" value="UniProtKB-KW"/>
</dbReference>
<evidence type="ECO:0000256" key="2">
    <source>
        <dbReference type="ARBA" id="ARBA00022723"/>
    </source>
</evidence>
<evidence type="ECO:0000256" key="1">
    <source>
        <dbReference type="ARBA" id="ARBA00007416"/>
    </source>
</evidence>
<dbReference type="AlphaFoldDB" id="A0A183ICP1"/>
<evidence type="ECO:0000259" key="9">
    <source>
        <dbReference type="Pfam" id="PF09733"/>
    </source>
</evidence>
<feature type="domain" description="Polycomb protein SUZ12-like zinc finger" evidence="10">
    <location>
        <begin position="305"/>
        <end position="354"/>
    </location>
</feature>
<evidence type="ECO:0000313" key="11">
    <source>
        <dbReference type="EMBL" id="VDO94184.1"/>
    </source>
</evidence>
<name>A0A183ICP1_9BILA</name>
<accession>A0A183ICP1</accession>
<comment type="similarity">
    <text evidence="1">Belongs to the VEFS (VRN2-EMF2-FIS2-SU(Z)12) family.</text>
</comment>
<feature type="region of interest" description="Disordered" evidence="8">
    <location>
        <begin position="80"/>
        <end position="100"/>
    </location>
</feature>
<dbReference type="PANTHER" id="PTHR22597:SF0">
    <property type="entry name" value="POLYCOMB PROTEIN SUZ12"/>
    <property type="match status" value="1"/>
</dbReference>
<evidence type="ECO:0000313" key="13">
    <source>
        <dbReference type="WBParaSite" id="SBAD_0000144401-mRNA-1"/>
    </source>
</evidence>
<dbReference type="Pfam" id="PF23320">
    <property type="entry name" value="Zn_SUZ12"/>
    <property type="match status" value="1"/>
</dbReference>
<dbReference type="OrthoDB" id="166746at2759"/>
<keyword evidence="7" id="KW-0804">Transcription</keyword>
<reference evidence="11 12" key="2">
    <citation type="submission" date="2018-11" db="EMBL/GenBank/DDBJ databases">
        <authorList>
            <consortium name="Pathogen Informatics"/>
        </authorList>
    </citation>
    <scope>NUCLEOTIDE SEQUENCE [LARGE SCALE GENOMIC DNA]</scope>
</reference>
<evidence type="ECO:0000256" key="5">
    <source>
        <dbReference type="ARBA" id="ARBA00022853"/>
    </source>
</evidence>
<dbReference type="InterPro" id="IPR019135">
    <property type="entry name" value="Polycomb_protein_VEFS-Box"/>
</dbReference>
<dbReference type="GO" id="GO:0006325">
    <property type="term" value="P:chromatin organization"/>
    <property type="evidence" value="ECO:0007669"/>
    <property type="project" value="UniProtKB-KW"/>
</dbReference>
<dbReference type="Pfam" id="PF09733">
    <property type="entry name" value="VEFS-Box"/>
    <property type="match status" value="1"/>
</dbReference>
<dbReference type="GO" id="GO:0031490">
    <property type="term" value="F:chromatin DNA binding"/>
    <property type="evidence" value="ECO:0007669"/>
    <property type="project" value="TreeGrafter"/>
</dbReference>
<evidence type="ECO:0000256" key="6">
    <source>
        <dbReference type="ARBA" id="ARBA00023015"/>
    </source>
</evidence>
<keyword evidence="12" id="KW-1185">Reference proteome</keyword>
<proteinExistence type="inferred from homology"/>
<keyword evidence="2" id="KW-0479">Metal-binding</keyword>
<evidence type="ECO:0000256" key="8">
    <source>
        <dbReference type="SAM" id="MobiDB-lite"/>
    </source>
</evidence>
<evidence type="ECO:0000313" key="12">
    <source>
        <dbReference type="Proteomes" id="UP000270296"/>
    </source>
</evidence>
<evidence type="ECO:0000256" key="4">
    <source>
        <dbReference type="ARBA" id="ARBA00022833"/>
    </source>
</evidence>
<feature type="compositionally biased region" description="Basic and acidic residues" evidence="8">
    <location>
        <begin position="80"/>
        <end position="92"/>
    </location>
</feature>
<evidence type="ECO:0000256" key="7">
    <source>
        <dbReference type="ARBA" id="ARBA00023163"/>
    </source>
</evidence>
<dbReference type="Proteomes" id="UP000270296">
    <property type="component" value="Unassembled WGS sequence"/>
</dbReference>
<reference evidence="13" key="1">
    <citation type="submission" date="2016-06" db="UniProtKB">
        <authorList>
            <consortium name="WormBaseParasite"/>
        </authorList>
    </citation>
    <scope>IDENTIFICATION</scope>
</reference>
<sequence length="549" mass="62685">MERRNLNSISTAEGRLGRHRWPYTSSDVLNSPDARQFLRACLVYKILSTRQPLFLQRNLLFRCVSEGSVKKLKRRIRKRIDTGSEQVKDHTSQRPSGPPPENANNFIYQCFSSLQILLGTVVDDTGIPMQCFPNACIFHSITTLLEINDVVEVETLIGLGKAAASIHSTDYQAGVLSEYRLMVLGNFRIYRNPSESNLLCPIISIPPDLIFPPEDQNFILNAFLIFRCSMVGQQDRERELGDVVSPSGRTSFVAKLHLVEFNKLVPLENGNYELLMRNDDYFAEPLHLLCTCNLKKLGWHAHQLTTQCMDYSRCPLCKVWCPDLYCLLKHLRLTHSRLLFSLKVNNGRFTIAVKPNAQYDGHFEILPSKVKNRHGRKAVPSKAAVNAMLLHRKYGLISQCFCLPFDYFGGAHSQLFTDLFCAYYAAFIKQRTSGKLLTHSLDEFTEAENKATIKSEDTDTMQSLTHNRPYHHSTTCMPILSAELDIDSEEENNPSWLKESLAQNINGFSDLNDGEKMIMAMWNEHITRYKYVIFVFAYTAGKGWTKSRN</sequence>
<dbReference type="GO" id="GO:0035098">
    <property type="term" value="C:ESC/E(Z) complex"/>
    <property type="evidence" value="ECO:0007669"/>
    <property type="project" value="TreeGrafter"/>
</dbReference>
<keyword evidence="6" id="KW-0805">Transcription regulation</keyword>
<keyword evidence="4" id="KW-0862">Zinc</keyword>
<dbReference type="EMBL" id="UZAM01006810">
    <property type="protein sequence ID" value="VDO94184.1"/>
    <property type="molecule type" value="Genomic_DNA"/>
</dbReference>
<evidence type="ECO:0000259" key="10">
    <source>
        <dbReference type="Pfam" id="PF23320"/>
    </source>
</evidence>
<feature type="domain" description="Polycomb protein VEFS-Box" evidence="9">
    <location>
        <begin position="464"/>
        <end position="532"/>
    </location>
</feature>
<keyword evidence="3" id="KW-0863">Zinc-finger</keyword>
<dbReference type="GO" id="GO:0016586">
    <property type="term" value="C:RSC-type complex"/>
    <property type="evidence" value="ECO:0007669"/>
    <property type="project" value="TreeGrafter"/>
</dbReference>
<evidence type="ECO:0000256" key="3">
    <source>
        <dbReference type="ARBA" id="ARBA00022771"/>
    </source>
</evidence>
<dbReference type="PANTHER" id="PTHR22597">
    <property type="entry name" value="POLYCOMB GROUP PROTEIN"/>
    <property type="match status" value="1"/>
</dbReference>
<protein>
    <submittedName>
        <fullName evidence="13">VEFS-Box domain-containing protein</fullName>
    </submittedName>
</protein>
<dbReference type="InterPro" id="IPR057540">
    <property type="entry name" value="Znf_SUZ12"/>
</dbReference>
<organism evidence="13">
    <name type="scientific">Soboliphyme baturini</name>
    <dbReference type="NCBI Taxonomy" id="241478"/>
    <lineage>
        <taxon>Eukaryota</taxon>
        <taxon>Metazoa</taxon>
        <taxon>Ecdysozoa</taxon>
        <taxon>Nematoda</taxon>
        <taxon>Enoplea</taxon>
        <taxon>Dorylaimia</taxon>
        <taxon>Dioctophymatida</taxon>
        <taxon>Dioctophymatoidea</taxon>
        <taxon>Soboliphymatidae</taxon>
        <taxon>Soboliphyme</taxon>
    </lineage>
</organism>